<feature type="binding site" evidence="8">
    <location>
        <position position="59"/>
    </location>
    <ligand>
        <name>Mg(2+)</name>
        <dbReference type="ChEBI" id="CHEBI:18420"/>
    </ligand>
</feature>
<evidence type="ECO:0000256" key="5">
    <source>
        <dbReference type="ARBA" id="ARBA00022842"/>
    </source>
</evidence>
<dbReference type="Gene3D" id="3.90.470.20">
    <property type="entry name" value="4'-phosphopantetheinyl transferase domain"/>
    <property type="match status" value="1"/>
</dbReference>
<keyword evidence="8" id="KW-0963">Cytoplasm</keyword>
<evidence type="ECO:0000313" key="10">
    <source>
        <dbReference type="EMBL" id="PWB76248.1"/>
    </source>
</evidence>
<feature type="binding site" evidence="8">
    <location>
        <position position="12"/>
    </location>
    <ligand>
        <name>Mg(2+)</name>
        <dbReference type="ChEBI" id="CHEBI:18420"/>
    </ligand>
</feature>
<sequence>MNLPTPPRVGIDLVAINRMNRLDSTPGLAEQLFTPAELSRCRARKRPKAALAACFAAKEAFLKASGLALHEGTLFSNIEIDCELPHRPHVTLHGSLKARFGESTVCHLSMGECRDLACAVVALEEKRIN</sequence>
<keyword evidence="2 8" id="KW-0808">Transferase</keyword>
<keyword evidence="7 8" id="KW-0275">Fatty acid biosynthesis</keyword>
<dbReference type="HAMAP" id="MF_00101">
    <property type="entry name" value="AcpS"/>
    <property type="match status" value="1"/>
</dbReference>
<dbReference type="EMBL" id="PQAP01000003">
    <property type="protein sequence ID" value="PWB76248.1"/>
    <property type="molecule type" value="Genomic_DNA"/>
</dbReference>
<comment type="subcellular location">
    <subcellularLocation>
        <location evidence="8">Cytoplasm</location>
    </subcellularLocation>
</comment>
<dbReference type="GO" id="GO:0008897">
    <property type="term" value="F:holo-[acyl-carrier-protein] synthase activity"/>
    <property type="evidence" value="ECO:0007669"/>
    <property type="project" value="UniProtKB-UniRule"/>
</dbReference>
<keyword evidence="6 8" id="KW-0443">Lipid metabolism</keyword>
<evidence type="ECO:0000256" key="1">
    <source>
        <dbReference type="ARBA" id="ARBA00022516"/>
    </source>
</evidence>
<feature type="domain" description="4'-phosphopantetheinyl transferase" evidence="9">
    <location>
        <begin position="8"/>
        <end position="120"/>
    </location>
</feature>
<keyword evidence="3 8" id="KW-0479">Metal-binding</keyword>
<evidence type="ECO:0000256" key="7">
    <source>
        <dbReference type="ARBA" id="ARBA00023160"/>
    </source>
</evidence>
<evidence type="ECO:0000256" key="3">
    <source>
        <dbReference type="ARBA" id="ARBA00022723"/>
    </source>
</evidence>
<comment type="caution">
    <text evidence="10">The sequence shown here is derived from an EMBL/GenBank/DDBJ whole genome shotgun (WGS) entry which is preliminary data.</text>
</comment>
<protein>
    <recommendedName>
        <fullName evidence="8">Holo-[acyl-carrier-protein] synthase</fullName>
        <shortName evidence="8">Holo-ACP synthase</shortName>
        <ecNumber evidence="8">2.7.8.7</ecNumber>
    </recommendedName>
    <alternativeName>
        <fullName evidence="8">4'-phosphopantetheinyl transferase AcpS</fullName>
    </alternativeName>
</protein>
<dbReference type="InterPro" id="IPR037143">
    <property type="entry name" value="4-PPantetheinyl_Trfase_dom_sf"/>
</dbReference>
<name>A0A855XBX1_9BACT</name>
<comment type="catalytic activity">
    <reaction evidence="8">
        <text>apo-[ACP] + CoA = holo-[ACP] + adenosine 3',5'-bisphosphate + H(+)</text>
        <dbReference type="Rhea" id="RHEA:12068"/>
        <dbReference type="Rhea" id="RHEA-COMP:9685"/>
        <dbReference type="Rhea" id="RHEA-COMP:9690"/>
        <dbReference type="ChEBI" id="CHEBI:15378"/>
        <dbReference type="ChEBI" id="CHEBI:29999"/>
        <dbReference type="ChEBI" id="CHEBI:57287"/>
        <dbReference type="ChEBI" id="CHEBI:58343"/>
        <dbReference type="ChEBI" id="CHEBI:64479"/>
        <dbReference type="EC" id="2.7.8.7"/>
    </reaction>
</comment>
<comment type="similarity">
    <text evidence="8">Belongs to the P-Pant transferase superfamily. AcpS family.</text>
</comment>
<dbReference type="GO" id="GO:0006633">
    <property type="term" value="P:fatty acid biosynthetic process"/>
    <property type="evidence" value="ECO:0007669"/>
    <property type="project" value="UniProtKB-UniRule"/>
</dbReference>
<dbReference type="NCBIfam" id="TIGR00556">
    <property type="entry name" value="pantethn_trn"/>
    <property type="match status" value="1"/>
</dbReference>
<dbReference type="InterPro" id="IPR008278">
    <property type="entry name" value="4-PPantetheinyl_Trfase_dom"/>
</dbReference>
<dbReference type="GO" id="GO:0000287">
    <property type="term" value="F:magnesium ion binding"/>
    <property type="evidence" value="ECO:0007669"/>
    <property type="project" value="UniProtKB-UniRule"/>
</dbReference>
<comment type="cofactor">
    <cofactor evidence="8">
        <name>Mg(2+)</name>
        <dbReference type="ChEBI" id="CHEBI:18420"/>
    </cofactor>
</comment>
<keyword evidence="1 8" id="KW-0444">Lipid biosynthesis</keyword>
<dbReference type="Proteomes" id="UP000250918">
    <property type="component" value="Unassembled WGS sequence"/>
</dbReference>
<evidence type="ECO:0000259" key="9">
    <source>
        <dbReference type="Pfam" id="PF01648"/>
    </source>
</evidence>
<dbReference type="EC" id="2.7.8.7" evidence="8"/>
<dbReference type="GO" id="GO:0005737">
    <property type="term" value="C:cytoplasm"/>
    <property type="evidence" value="ECO:0007669"/>
    <property type="project" value="UniProtKB-SubCell"/>
</dbReference>
<evidence type="ECO:0000256" key="2">
    <source>
        <dbReference type="ARBA" id="ARBA00022679"/>
    </source>
</evidence>
<keyword evidence="5 8" id="KW-0460">Magnesium</keyword>
<dbReference type="SUPFAM" id="SSF56214">
    <property type="entry name" value="4'-phosphopantetheinyl transferase"/>
    <property type="match status" value="1"/>
</dbReference>
<proteinExistence type="inferred from homology"/>
<evidence type="ECO:0000256" key="6">
    <source>
        <dbReference type="ARBA" id="ARBA00023098"/>
    </source>
</evidence>
<evidence type="ECO:0000256" key="4">
    <source>
        <dbReference type="ARBA" id="ARBA00022832"/>
    </source>
</evidence>
<evidence type="ECO:0000313" key="11">
    <source>
        <dbReference type="Proteomes" id="UP000250918"/>
    </source>
</evidence>
<dbReference type="Pfam" id="PF01648">
    <property type="entry name" value="ACPS"/>
    <property type="match status" value="1"/>
</dbReference>
<reference evidence="10 11" key="1">
    <citation type="journal article" date="2018" name="ISME J.">
        <title>A methanotrophic archaeon couples anaerobic oxidation of methane to Fe(III) reduction.</title>
        <authorList>
            <person name="Cai C."/>
            <person name="Leu A.O."/>
            <person name="Xie G.J."/>
            <person name="Guo J."/>
            <person name="Feng Y."/>
            <person name="Zhao J.X."/>
            <person name="Tyson G.W."/>
            <person name="Yuan Z."/>
            <person name="Hu S."/>
        </authorList>
    </citation>
    <scope>NUCLEOTIDE SEQUENCE [LARGE SCALE GENOMIC DNA]</scope>
    <source>
        <strain evidence="10">FeB_12</strain>
    </source>
</reference>
<accession>A0A855XBX1</accession>
<organism evidence="10 11">
    <name type="scientific">candidate division GN15 bacterium</name>
    <dbReference type="NCBI Taxonomy" id="2072418"/>
    <lineage>
        <taxon>Bacteria</taxon>
        <taxon>candidate division GN15</taxon>
    </lineage>
</organism>
<dbReference type="AlphaFoldDB" id="A0A855XBX1"/>
<dbReference type="InterPro" id="IPR004568">
    <property type="entry name" value="Ppantetheine-prot_Trfase_dom"/>
</dbReference>
<keyword evidence="4 8" id="KW-0276">Fatty acid metabolism</keyword>
<gene>
    <name evidence="8" type="primary">acpS</name>
    <name evidence="10" type="ORF">C3F09_00810</name>
</gene>
<evidence type="ECO:0000256" key="8">
    <source>
        <dbReference type="HAMAP-Rule" id="MF_00101"/>
    </source>
</evidence>
<dbReference type="InterPro" id="IPR002582">
    <property type="entry name" value="ACPS"/>
</dbReference>
<comment type="function">
    <text evidence="8">Transfers the 4'-phosphopantetheine moiety from coenzyme A to a Ser of acyl-carrier-protein.</text>
</comment>